<dbReference type="PIRSF" id="PIRSF001439">
    <property type="entry name" value="CryM"/>
    <property type="match status" value="1"/>
</dbReference>
<dbReference type="InterPro" id="IPR023401">
    <property type="entry name" value="ODC_N"/>
</dbReference>
<dbReference type="PANTHER" id="PTHR13812">
    <property type="entry name" value="KETIMINE REDUCTASE MU-CRYSTALLIN"/>
    <property type="match status" value="1"/>
</dbReference>
<dbReference type="AlphaFoldDB" id="A0A7L6B4W6"/>
<dbReference type="RefSeq" id="WP_181569457.1">
    <property type="nucleotide sequence ID" value="NZ_CP059322.2"/>
</dbReference>
<sequence>MRAESALVPLVVDRHAVAGAADLPVLVEELRRGYAEGHRAAARTPPRTTVAGTDPPAMFGVMPSVSSREGLFVTKLATLVPDRPAGEPAIHALSVVMSTRTGRPLAVLDGAALTDLRCAAVTALVTDLCTPDRPLHVGLVGSGVLARQQVRGMCAVRPLASVTVTSRRAGNAEAFARWAADLAGPECRVEVADGPADVVDGRDVIGTATGSVEPLIVRLPPGPVHVNCMGAHAADRREVASDLLREHLLLVEDRDLAVAEAGPAHRDAVDLGALLADPPADLASRTTVFSSTGDPWADLVTAAHVLRRVRPAVAVG</sequence>
<keyword evidence="2" id="KW-1185">Reference proteome</keyword>
<dbReference type="GO" id="GO:0005737">
    <property type="term" value="C:cytoplasm"/>
    <property type="evidence" value="ECO:0007669"/>
    <property type="project" value="TreeGrafter"/>
</dbReference>
<accession>A0A7L6B4W6</accession>
<gene>
    <name evidence="1" type="ORF">H1D33_27585</name>
</gene>
<reference evidence="2" key="1">
    <citation type="submission" date="2020-07" db="EMBL/GenBank/DDBJ databases">
        <title>A new Micromonospora strain with potent antibiotic activity isolated from the microbiome of a mid-Atlantic deep-sea sponge.</title>
        <authorList>
            <person name="Back C.R."/>
            <person name="Stennett H.L."/>
            <person name="Williams S.E."/>
            <person name="Wang L."/>
            <person name="Ojeda Gomez J."/>
            <person name="Abdulle O.M."/>
            <person name="Duffy T."/>
            <person name="Hendry K.R."/>
            <person name="Powell D."/>
            <person name="Stach J.E."/>
            <person name="Essex-Lopresti A.E."/>
            <person name="Willis C.L."/>
            <person name="Curnow P."/>
            <person name="Race P.R."/>
        </authorList>
    </citation>
    <scope>NUCLEOTIDE SEQUENCE [LARGE SCALE GENOMIC DNA]</scope>
    <source>
        <strain evidence="2">28ISP2-46</strain>
    </source>
</reference>
<reference evidence="1 2" key="2">
    <citation type="journal article" date="2021" name="Mar. Drugs">
        <title>A New Micromonospora Strain with Antibiotic Activity Isolated from the Microbiome of a Mid-Atlantic Deep-Sea Sponge.</title>
        <authorList>
            <person name="Back C.R."/>
            <person name="Stennett H.L."/>
            <person name="Williams S.E."/>
            <person name="Wang L."/>
            <person name="Ojeda Gomez J."/>
            <person name="Abdulle O.M."/>
            <person name="Duffy T."/>
            <person name="Neal C."/>
            <person name="Mantell J."/>
            <person name="Jepson M.A."/>
            <person name="Hendry K.R."/>
            <person name="Powell D."/>
            <person name="Stach J.E.M."/>
            <person name="Essex-Lopresti A.E."/>
            <person name="Willis C.L."/>
            <person name="Curnow P."/>
            <person name="Race P.R."/>
        </authorList>
    </citation>
    <scope>NUCLEOTIDE SEQUENCE [LARGE SCALE GENOMIC DNA]</scope>
    <source>
        <strain evidence="1 2">28ISP2-46</strain>
    </source>
</reference>
<evidence type="ECO:0000313" key="2">
    <source>
        <dbReference type="Proteomes" id="UP000510844"/>
    </source>
</evidence>
<dbReference type="PANTHER" id="PTHR13812:SF19">
    <property type="entry name" value="KETIMINE REDUCTASE MU-CRYSTALLIN"/>
    <property type="match status" value="1"/>
</dbReference>
<dbReference type="Proteomes" id="UP000510844">
    <property type="component" value="Chromosome"/>
</dbReference>
<dbReference type="InterPro" id="IPR036291">
    <property type="entry name" value="NAD(P)-bd_dom_sf"/>
</dbReference>
<evidence type="ECO:0000313" key="1">
    <source>
        <dbReference type="EMBL" id="QLQ36954.1"/>
    </source>
</evidence>
<dbReference type="SUPFAM" id="SSF51735">
    <property type="entry name" value="NAD(P)-binding Rossmann-fold domains"/>
    <property type="match status" value="1"/>
</dbReference>
<proteinExistence type="predicted"/>
<dbReference type="InterPro" id="IPR003462">
    <property type="entry name" value="ODC_Mu_crystall"/>
</dbReference>
<name>A0A7L6B4W6_9ACTN</name>
<dbReference type="Pfam" id="PF02423">
    <property type="entry name" value="OCD_Mu_crystall"/>
    <property type="match status" value="1"/>
</dbReference>
<dbReference type="Gene3D" id="3.40.50.720">
    <property type="entry name" value="NAD(P)-binding Rossmann-like Domain"/>
    <property type="match status" value="1"/>
</dbReference>
<dbReference type="EMBL" id="CP059322">
    <property type="protein sequence ID" value="QLQ36954.1"/>
    <property type="molecule type" value="Genomic_DNA"/>
</dbReference>
<dbReference type="KEGG" id="mfeu:H1D33_27585"/>
<organism evidence="1 2">
    <name type="scientific">Micromonospora robiginosa</name>
    <dbReference type="NCBI Taxonomy" id="2749844"/>
    <lineage>
        <taxon>Bacteria</taxon>
        <taxon>Bacillati</taxon>
        <taxon>Actinomycetota</taxon>
        <taxon>Actinomycetes</taxon>
        <taxon>Micromonosporales</taxon>
        <taxon>Micromonosporaceae</taxon>
        <taxon>Micromonospora</taxon>
    </lineage>
</organism>
<protein>
    <submittedName>
        <fullName evidence="1">Ornithine cyclodeaminase family protein</fullName>
    </submittedName>
</protein>
<dbReference type="Gene3D" id="3.30.1780.10">
    <property type="entry name" value="ornithine cyclodeaminase, domain 1"/>
    <property type="match status" value="1"/>
</dbReference>